<evidence type="ECO:0000256" key="6">
    <source>
        <dbReference type="ARBA" id="ARBA00023069"/>
    </source>
</evidence>
<keyword evidence="6" id="KW-0969">Cilium</keyword>
<organism evidence="11 12">
    <name type="scientific">Acrasis kona</name>
    <dbReference type="NCBI Taxonomy" id="1008807"/>
    <lineage>
        <taxon>Eukaryota</taxon>
        <taxon>Discoba</taxon>
        <taxon>Heterolobosea</taxon>
        <taxon>Tetramitia</taxon>
        <taxon>Eutetramitia</taxon>
        <taxon>Acrasidae</taxon>
        <taxon>Acrasis</taxon>
    </lineage>
</organism>
<comment type="subcellular location">
    <subcellularLocation>
        <location evidence="1">Cytoplasm</location>
        <location evidence="1">Cytoskeleton</location>
        <location evidence="1">Flagellum axoneme</location>
    </subcellularLocation>
</comment>
<gene>
    <name evidence="11" type="ORF">AKO1_011382</name>
</gene>
<dbReference type="InterPro" id="IPR008805">
    <property type="entry name" value="RIB43A"/>
</dbReference>
<sequence length="377" mass="45516">MFGYTDVHKKEQVAIERRRAAEEERKNRIFNPKVRVIGVDKQALDAQVEEKKLLKQMEDERDRFYDEQTIISSQHGQFLESKMQDVRREVQKTVSEYRQTQQANELRREFDLNDKDALKKELPVRVGDRDPRLGISAAQVFNGEDLGNRERSRAQKEQMKSWIEQNISEKDHQKALEEYEKLMYEKRTEEVNFLANEIEKQKELLRLEKLRANKEYNLEQLVEKRNREAEQKMRDEIDKLEEIQNQLNSDLLNENFHSTLHATDGNRFKPYNFKSLRPEQYQEIHEVREQQILEKEYNKAKQKMEDEMQHVNDRINDRMANRLKREQERLKQEKEKQLAEIHKKQMEQNKAKKNHIQDLYANEVTEDFFSQFGTSSR</sequence>
<evidence type="ECO:0000256" key="3">
    <source>
        <dbReference type="ARBA" id="ARBA00022490"/>
    </source>
</evidence>
<protein>
    <recommendedName>
        <fullName evidence="13">RIB43A-like with coiled-coils protein 2</fullName>
    </recommendedName>
</protein>
<evidence type="ECO:0000313" key="11">
    <source>
        <dbReference type="EMBL" id="KAL0481928.1"/>
    </source>
</evidence>
<evidence type="ECO:0000256" key="8">
    <source>
        <dbReference type="ARBA" id="ARBA00023273"/>
    </source>
</evidence>
<dbReference type="Pfam" id="PF05914">
    <property type="entry name" value="RIB43A"/>
    <property type="match status" value="1"/>
</dbReference>
<dbReference type="EMBL" id="JAOPGA020000797">
    <property type="protein sequence ID" value="KAL0481928.1"/>
    <property type="molecule type" value="Genomic_DNA"/>
</dbReference>
<evidence type="ECO:0000256" key="1">
    <source>
        <dbReference type="ARBA" id="ARBA00004611"/>
    </source>
</evidence>
<dbReference type="Proteomes" id="UP001431209">
    <property type="component" value="Unassembled WGS sequence"/>
</dbReference>
<keyword evidence="3" id="KW-0963">Cytoplasm</keyword>
<keyword evidence="12" id="KW-1185">Reference proteome</keyword>
<feature type="coiled-coil region" evidence="10">
    <location>
        <begin position="184"/>
        <end position="250"/>
    </location>
</feature>
<keyword evidence="7" id="KW-0206">Cytoskeleton</keyword>
<evidence type="ECO:0000256" key="4">
    <source>
        <dbReference type="ARBA" id="ARBA00022846"/>
    </source>
</evidence>
<name>A0AAW2YYN3_9EUKA</name>
<proteinExistence type="inferred from homology"/>
<keyword evidence="4" id="KW-0282">Flagellum</keyword>
<evidence type="ECO:0000256" key="9">
    <source>
        <dbReference type="ARBA" id="ARBA00046435"/>
    </source>
</evidence>
<evidence type="ECO:0008006" key="13">
    <source>
        <dbReference type="Google" id="ProtNLM"/>
    </source>
</evidence>
<dbReference type="PANTHER" id="PTHR14517">
    <property type="entry name" value="RIB43A-RELATED"/>
    <property type="match status" value="1"/>
</dbReference>
<feature type="coiled-coil region" evidence="10">
    <location>
        <begin position="287"/>
        <end position="349"/>
    </location>
</feature>
<reference evidence="11 12" key="1">
    <citation type="submission" date="2024-03" db="EMBL/GenBank/DDBJ databases">
        <title>The Acrasis kona genome and developmental transcriptomes reveal deep origins of eukaryotic multicellular pathways.</title>
        <authorList>
            <person name="Sheikh S."/>
            <person name="Fu C.-J."/>
            <person name="Brown M.W."/>
            <person name="Baldauf S.L."/>
        </authorList>
    </citation>
    <scope>NUCLEOTIDE SEQUENCE [LARGE SCALE GENOMIC DNA]</scope>
    <source>
        <strain evidence="11 12">ATCC MYA-3509</strain>
    </source>
</reference>
<evidence type="ECO:0000256" key="2">
    <source>
        <dbReference type="ARBA" id="ARBA00006875"/>
    </source>
</evidence>
<accession>A0AAW2YYN3</accession>
<evidence type="ECO:0000313" key="12">
    <source>
        <dbReference type="Proteomes" id="UP001431209"/>
    </source>
</evidence>
<evidence type="ECO:0000256" key="5">
    <source>
        <dbReference type="ARBA" id="ARBA00023054"/>
    </source>
</evidence>
<comment type="subunit">
    <text evidence="9">Microtubule inner protein component of sperm flagellar doublet microtubules.</text>
</comment>
<comment type="similarity">
    <text evidence="2">Belongs to the RIB43A family.</text>
</comment>
<keyword evidence="5 10" id="KW-0175">Coiled coil</keyword>
<evidence type="ECO:0000256" key="10">
    <source>
        <dbReference type="SAM" id="Coils"/>
    </source>
</evidence>
<comment type="caution">
    <text evidence="11">The sequence shown here is derived from an EMBL/GenBank/DDBJ whole genome shotgun (WGS) entry which is preliminary data.</text>
</comment>
<dbReference type="AlphaFoldDB" id="A0AAW2YYN3"/>
<dbReference type="PANTHER" id="PTHR14517:SF6">
    <property type="entry name" value="RE41410P"/>
    <property type="match status" value="1"/>
</dbReference>
<evidence type="ECO:0000256" key="7">
    <source>
        <dbReference type="ARBA" id="ARBA00023212"/>
    </source>
</evidence>
<keyword evidence="8" id="KW-0966">Cell projection</keyword>